<protein>
    <submittedName>
        <fullName evidence="2">Uncharacterized protein</fullName>
    </submittedName>
</protein>
<keyword evidence="3" id="KW-1185">Reference proteome</keyword>
<gene>
    <name evidence="2" type="ORF">MAR_026231</name>
</gene>
<feature type="non-terminal residue" evidence="2">
    <location>
        <position position="265"/>
    </location>
</feature>
<accession>A0ABY7ETK6</accession>
<evidence type="ECO:0000313" key="3">
    <source>
        <dbReference type="Proteomes" id="UP001164746"/>
    </source>
</evidence>
<proteinExistence type="predicted"/>
<name>A0ABY7ETK6_MYAAR</name>
<evidence type="ECO:0000256" key="1">
    <source>
        <dbReference type="SAM" id="MobiDB-lite"/>
    </source>
</evidence>
<feature type="region of interest" description="Disordered" evidence="1">
    <location>
        <begin position="234"/>
        <end position="265"/>
    </location>
</feature>
<dbReference type="Proteomes" id="UP001164746">
    <property type="component" value="Chromosome 8"/>
</dbReference>
<sequence>VDGLQKVNEIFTSLTVDPGVKKICRGPTCHYTARLAHATSLYLTLVRGKQFYFIHYNDFSLRHRLAHDTSLYLTLVRVTQLFSNDERTCYEVSHILALLLFDEQARHGMRDAVYNAVGTLVNGAIITVRSMKEHPGQNLQHLPQTIDHLTEQSFRLSRQKPSKYTTSSLTPEKQFPHIPMSETFCAFNPTTVPADDQAELNDHCTDEDAGGPIYLRSSRCQCSRLLVPSAEKHHYAGHDTTPGNHNSPDAEGGRTLRGAMPNLGL</sequence>
<dbReference type="EMBL" id="CP111019">
    <property type="protein sequence ID" value="WAR12051.1"/>
    <property type="molecule type" value="Genomic_DNA"/>
</dbReference>
<evidence type="ECO:0000313" key="2">
    <source>
        <dbReference type="EMBL" id="WAR12051.1"/>
    </source>
</evidence>
<reference evidence="2" key="1">
    <citation type="submission" date="2022-11" db="EMBL/GenBank/DDBJ databases">
        <title>Centuries of genome instability and evolution in soft-shell clam transmissible cancer (bioRxiv).</title>
        <authorList>
            <person name="Hart S.F.M."/>
            <person name="Yonemitsu M.A."/>
            <person name="Giersch R.M."/>
            <person name="Beal B.F."/>
            <person name="Arriagada G."/>
            <person name="Davis B.W."/>
            <person name="Ostrander E.A."/>
            <person name="Goff S.P."/>
            <person name="Metzger M.J."/>
        </authorList>
    </citation>
    <scope>NUCLEOTIDE SEQUENCE</scope>
    <source>
        <strain evidence="2">MELC-2E11</strain>
        <tissue evidence="2">Siphon/mantle</tissue>
    </source>
</reference>
<organism evidence="2 3">
    <name type="scientific">Mya arenaria</name>
    <name type="common">Soft-shell clam</name>
    <dbReference type="NCBI Taxonomy" id="6604"/>
    <lineage>
        <taxon>Eukaryota</taxon>
        <taxon>Metazoa</taxon>
        <taxon>Spiralia</taxon>
        <taxon>Lophotrochozoa</taxon>
        <taxon>Mollusca</taxon>
        <taxon>Bivalvia</taxon>
        <taxon>Autobranchia</taxon>
        <taxon>Heteroconchia</taxon>
        <taxon>Euheterodonta</taxon>
        <taxon>Imparidentia</taxon>
        <taxon>Neoheterodontei</taxon>
        <taxon>Myida</taxon>
        <taxon>Myoidea</taxon>
        <taxon>Myidae</taxon>
        <taxon>Mya</taxon>
    </lineage>
</organism>